<dbReference type="InterPro" id="IPR046700">
    <property type="entry name" value="DUF6570"/>
</dbReference>
<evidence type="ECO:0000313" key="3">
    <source>
        <dbReference type="Proteomes" id="UP000521943"/>
    </source>
</evidence>
<evidence type="ECO:0000259" key="1">
    <source>
        <dbReference type="Pfam" id="PF20209"/>
    </source>
</evidence>
<evidence type="ECO:0000313" key="2">
    <source>
        <dbReference type="EMBL" id="KAF6746520.1"/>
    </source>
</evidence>
<proteinExistence type="predicted"/>
<gene>
    <name evidence="2" type="ORF">DFP72DRAFT_823105</name>
</gene>
<comment type="caution">
    <text evidence="2">The sequence shown here is derived from an EMBL/GenBank/DDBJ whole genome shotgun (WGS) entry which is preliminary data.</text>
</comment>
<organism evidence="2 3">
    <name type="scientific">Ephemerocybe angulata</name>
    <dbReference type="NCBI Taxonomy" id="980116"/>
    <lineage>
        <taxon>Eukaryota</taxon>
        <taxon>Fungi</taxon>
        <taxon>Dikarya</taxon>
        <taxon>Basidiomycota</taxon>
        <taxon>Agaricomycotina</taxon>
        <taxon>Agaricomycetes</taxon>
        <taxon>Agaricomycetidae</taxon>
        <taxon>Agaricales</taxon>
        <taxon>Agaricineae</taxon>
        <taxon>Psathyrellaceae</taxon>
        <taxon>Ephemerocybe</taxon>
    </lineage>
</organism>
<dbReference type="AlphaFoldDB" id="A0A8H6HGA9"/>
<keyword evidence="3" id="KW-1185">Reference proteome</keyword>
<sequence>MGIAYQRSLESLQRLSLIGGGASPRYLSQAELSTAVGRDGTSVHFPETEYELIDYTPLALVDENHGRHRGSIVCRLPLHVVAPKLSLPEIQDLGKIHDNLIITARHVRADADRILREHECSDTCEISYAVLKPRAHQGMSTAALVDVESDTFAQSVHILPFDELKGYLGVEDVSQDPVGYKVKHVRRLEHAEAADDVCVVKNIPLSIISRFMTIQGIRSLGSYHNIKIPVRWTKDKGIEALRTHICNNCNALFFCLTPVGTTKRRRAPKAGDWVEEDLSPIIWDAHVDIPSDHYPPRPTTMVDIARVMSRYCDDLSPRVIEESGCCICAQLTKRVDLIPFEEGAYDLALLEEIGCTRLERTSAADPVVDIKGPVIEPTLSDICPSCHSALSRGHRPKEALANHFWVGAVPDCLTGLTLGESALISRVRFNRCVVRVAKGHFKMVANVIAFEHPSKKIYHRLPMGREELSEVLAVTFTGVEPPGDDDLKRTPVLVRRDKVRAALEWLKLNHKDYADLGIDYEALGTYPLNDVPFGLLKQMTIADGGNTLAAAKSVFDTNDE</sequence>
<accession>A0A8H6HGA9</accession>
<reference evidence="2 3" key="1">
    <citation type="submission" date="2020-07" db="EMBL/GenBank/DDBJ databases">
        <title>Comparative genomics of pyrophilous fungi reveals a link between fire events and developmental genes.</title>
        <authorList>
            <consortium name="DOE Joint Genome Institute"/>
            <person name="Steindorff A.S."/>
            <person name="Carver A."/>
            <person name="Calhoun S."/>
            <person name="Stillman K."/>
            <person name="Liu H."/>
            <person name="Lipzen A."/>
            <person name="Pangilinan J."/>
            <person name="Labutti K."/>
            <person name="Bruns T.D."/>
            <person name="Grigoriev I.V."/>
        </authorList>
    </citation>
    <scope>NUCLEOTIDE SEQUENCE [LARGE SCALE GENOMIC DNA]</scope>
    <source>
        <strain evidence="2 3">CBS 144469</strain>
    </source>
</reference>
<dbReference type="EMBL" id="JACGCI010000092">
    <property type="protein sequence ID" value="KAF6746520.1"/>
    <property type="molecule type" value="Genomic_DNA"/>
</dbReference>
<dbReference type="OrthoDB" id="3257061at2759"/>
<dbReference type="Pfam" id="PF20209">
    <property type="entry name" value="DUF6570"/>
    <property type="match status" value="1"/>
</dbReference>
<name>A0A8H6HGA9_9AGAR</name>
<dbReference type="Proteomes" id="UP000521943">
    <property type="component" value="Unassembled WGS sequence"/>
</dbReference>
<protein>
    <recommendedName>
        <fullName evidence="1">DUF6570 domain-containing protein</fullName>
    </recommendedName>
</protein>
<feature type="domain" description="DUF6570" evidence="1">
    <location>
        <begin position="392"/>
        <end position="523"/>
    </location>
</feature>
<feature type="non-terminal residue" evidence="2">
    <location>
        <position position="560"/>
    </location>
</feature>